<accession>A0A7C4M276</accession>
<name>A0A7C4M276_UNCC3</name>
<gene>
    <name evidence="1" type="ORF">ENT43_01285</name>
</gene>
<reference evidence="1" key="1">
    <citation type="journal article" date="2020" name="mSystems">
        <title>Genome- and Community-Level Interaction Insights into Carbon Utilization and Element Cycling Functions of Hydrothermarchaeota in Hydrothermal Sediment.</title>
        <authorList>
            <person name="Zhou Z."/>
            <person name="Liu Y."/>
            <person name="Xu W."/>
            <person name="Pan J."/>
            <person name="Luo Z.H."/>
            <person name="Li M."/>
        </authorList>
    </citation>
    <scope>NUCLEOTIDE SEQUENCE [LARGE SCALE GENOMIC DNA]</scope>
    <source>
        <strain evidence="1">SpSt-579</strain>
    </source>
</reference>
<comment type="caution">
    <text evidence="1">The sequence shown here is derived from an EMBL/GenBank/DDBJ whole genome shotgun (WGS) entry which is preliminary data.</text>
</comment>
<dbReference type="EMBL" id="DSYQ01000004">
    <property type="protein sequence ID" value="HGT70874.1"/>
    <property type="molecule type" value="Genomic_DNA"/>
</dbReference>
<protein>
    <submittedName>
        <fullName evidence="1">Uncharacterized protein</fullName>
    </submittedName>
</protein>
<organism evidence="1">
    <name type="scientific">candidate division CPR3 bacterium</name>
    <dbReference type="NCBI Taxonomy" id="2268181"/>
    <lineage>
        <taxon>Bacteria</taxon>
        <taxon>Bacteria division CPR3</taxon>
    </lineage>
</organism>
<dbReference type="AlphaFoldDB" id="A0A7C4M276"/>
<sequence length="101" mass="11451">MKRCIEQKTARAVIQAFLLGTPGLEIIVRPLSDAIEEEDALQEKILSTLLDQFREKLEEDRGKFISEATSRGLSVREVACIATGLEWEEYLLTFTGSRKIH</sequence>
<evidence type="ECO:0000313" key="1">
    <source>
        <dbReference type="EMBL" id="HGT70874.1"/>
    </source>
</evidence>
<proteinExistence type="predicted"/>